<sequence length="119" mass="13429">MGVRHCALKRGEGGREREREIQKRKKDKEDGERVTEREKSEGERAEIVVKNIFDYAGNKTCSIRMRFTYHPRKSGFPYAIHSSTVRGLVLAIMVGVSIVAALTYAMIIHKLTVPPTGVI</sequence>
<evidence type="ECO:0000256" key="1">
    <source>
        <dbReference type="SAM" id="MobiDB-lite"/>
    </source>
</evidence>
<keyword evidence="4" id="KW-1185">Reference proteome</keyword>
<feature type="compositionally biased region" description="Basic and acidic residues" evidence="1">
    <location>
        <begin position="9"/>
        <end position="42"/>
    </location>
</feature>
<evidence type="ECO:0000256" key="2">
    <source>
        <dbReference type="SAM" id="Phobius"/>
    </source>
</evidence>
<dbReference type="EMBL" id="OX597832">
    <property type="protein sequence ID" value="CAI9736564.1"/>
    <property type="molecule type" value="Genomic_DNA"/>
</dbReference>
<organism evidence="3 4">
    <name type="scientific">Octopus vulgaris</name>
    <name type="common">Common octopus</name>
    <dbReference type="NCBI Taxonomy" id="6645"/>
    <lineage>
        <taxon>Eukaryota</taxon>
        <taxon>Metazoa</taxon>
        <taxon>Spiralia</taxon>
        <taxon>Lophotrochozoa</taxon>
        <taxon>Mollusca</taxon>
        <taxon>Cephalopoda</taxon>
        <taxon>Coleoidea</taxon>
        <taxon>Octopodiformes</taxon>
        <taxon>Octopoda</taxon>
        <taxon>Incirrata</taxon>
        <taxon>Octopodidae</taxon>
        <taxon>Octopus</taxon>
    </lineage>
</organism>
<dbReference type="AlphaFoldDB" id="A0AA36FGS1"/>
<keyword evidence="2" id="KW-0472">Membrane</keyword>
<dbReference type="Proteomes" id="UP001162480">
    <property type="component" value="Chromosome 19"/>
</dbReference>
<proteinExistence type="predicted"/>
<gene>
    <name evidence="3" type="ORF">OCTVUL_1B025551</name>
</gene>
<protein>
    <submittedName>
        <fullName evidence="3">Uncharacterized protein</fullName>
    </submittedName>
</protein>
<keyword evidence="2" id="KW-1133">Transmembrane helix</keyword>
<evidence type="ECO:0000313" key="4">
    <source>
        <dbReference type="Proteomes" id="UP001162480"/>
    </source>
</evidence>
<reference evidence="3" key="1">
    <citation type="submission" date="2023-08" db="EMBL/GenBank/DDBJ databases">
        <authorList>
            <person name="Alioto T."/>
            <person name="Alioto T."/>
            <person name="Gomez Garrido J."/>
        </authorList>
    </citation>
    <scope>NUCLEOTIDE SEQUENCE</scope>
</reference>
<evidence type="ECO:0000313" key="3">
    <source>
        <dbReference type="EMBL" id="CAI9736564.1"/>
    </source>
</evidence>
<name>A0AA36FGS1_OCTVU</name>
<feature type="region of interest" description="Disordered" evidence="1">
    <location>
        <begin position="1"/>
        <end position="42"/>
    </location>
</feature>
<keyword evidence="2" id="KW-0812">Transmembrane</keyword>
<accession>A0AA36FGS1</accession>
<feature type="transmembrane region" description="Helical" evidence="2">
    <location>
        <begin position="88"/>
        <end position="107"/>
    </location>
</feature>